<feature type="compositionally biased region" description="Polar residues" evidence="2">
    <location>
        <begin position="299"/>
        <end position="321"/>
    </location>
</feature>
<evidence type="ECO:0000256" key="1">
    <source>
        <dbReference type="SAM" id="Coils"/>
    </source>
</evidence>
<dbReference type="EMBL" id="FOJI01000010">
    <property type="protein sequence ID" value="SEW33097.1"/>
    <property type="molecule type" value="Genomic_DNA"/>
</dbReference>
<dbReference type="Proteomes" id="UP000199701">
    <property type="component" value="Unassembled WGS sequence"/>
</dbReference>
<evidence type="ECO:0000313" key="3">
    <source>
        <dbReference type="EMBL" id="SEW33097.1"/>
    </source>
</evidence>
<gene>
    <name evidence="3" type="ORF">SAMN05421659_11059</name>
</gene>
<dbReference type="AlphaFoldDB" id="A0A1I0QYV4"/>
<feature type="compositionally biased region" description="Polar residues" evidence="2">
    <location>
        <begin position="1"/>
        <end position="27"/>
    </location>
</feature>
<evidence type="ECO:0000313" key="4">
    <source>
        <dbReference type="Proteomes" id="UP000199701"/>
    </source>
</evidence>
<feature type="compositionally biased region" description="Basic and acidic residues" evidence="2">
    <location>
        <begin position="247"/>
        <end position="275"/>
    </location>
</feature>
<proteinExistence type="predicted"/>
<dbReference type="STRING" id="99656.SAMN05421659_11059"/>
<accession>A0A1I0QYV4</accession>
<organism evidence="3 4">
    <name type="scientific">[Clostridium] fimetarium</name>
    <dbReference type="NCBI Taxonomy" id="99656"/>
    <lineage>
        <taxon>Bacteria</taxon>
        <taxon>Bacillati</taxon>
        <taxon>Bacillota</taxon>
        <taxon>Clostridia</taxon>
        <taxon>Lachnospirales</taxon>
        <taxon>Lachnospiraceae</taxon>
    </lineage>
</organism>
<feature type="region of interest" description="Disordered" evidence="2">
    <location>
        <begin position="247"/>
        <end position="321"/>
    </location>
</feature>
<keyword evidence="1" id="KW-0175">Coiled coil</keyword>
<sequence length="351" mass="39448">MNIQNNKSTTDYKGSITSGVTNRSDQANNTTNNNYTSKTDNNKNRDSILATELNMNQQDSVTMKKVKAHKEAMKTIIDQFTSDKKIDDNLKLRREHISALNIEKEESQKEVNKIEDLKHQVKESFAVTDDSEEQGNLKLLEKQNESLKKGSLVKLTDQEKLKLKTMGPKTEYQLAILDYDKIQDVWKEKIKVATNEQQGENGIIKGITDTLLQIHPMVDANIEAKDILDTANGEVIGMLIVEAKDHVDEEHDKEEEKATKEAEKKAKEEAIKEKAAQNNTTLNNNKADSNSNNSNSDKTSGPSSSNSIDNMSQIQNAASEQQKFQVELKNLVDNQRLTVDDSKGIVVDKQL</sequence>
<feature type="compositionally biased region" description="Low complexity" evidence="2">
    <location>
        <begin position="283"/>
        <end position="298"/>
    </location>
</feature>
<keyword evidence="4" id="KW-1185">Reference proteome</keyword>
<name>A0A1I0QYV4_9FIRM</name>
<dbReference type="RefSeq" id="WP_092454766.1">
    <property type="nucleotide sequence ID" value="NZ_FOJI01000010.1"/>
</dbReference>
<protein>
    <submittedName>
        <fullName evidence="3">Uncharacterized protein</fullName>
    </submittedName>
</protein>
<reference evidence="3 4" key="1">
    <citation type="submission" date="2016-10" db="EMBL/GenBank/DDBJ databases">
        <authorList>
            <person name="de Groot N.N."/>
        </authorList>
    </citation>
    <scope>NUCLEOTIDE SEQUENCE [LARGE SCALE GENOMIC DNA]</scope>
    <source>
        <strain evidence="3 4">DSM 9179</strain>
    </source>
</reference>
<feature type="region of interest" description="Disordered" evidence="2">
    <location>
        <begin position="1"/>
        <end position="43"/>
    </location>
</feature>
<evidence type="ECO:0000256" key="2">
    <source>
        <dbReference type="SAM" id="MobiDB-lite"/>
    </source>
</evidence>
<feature type="coiled-coil region" evidence="1">
    <location>
        <begin position="97"/>
        <end position="124"/>
    </location>
</feature>
<feature type="compositionally biased region" description="Low complexity" evidence="2">
    <location>
        <begin position="28"/>
        <end position="39"/>
    </location>
</feature>